<keyword evidence="4" id="KW-1185">Reference proteome</keyword>
<evidence type="ECO:0000313" key="3">
    <source>
        <dbReference type="EMBL" id="MFD1863828.1"/>
    </source>
</evidence>
<dbReference type="GO" id="GO:0016787">
    <property type="term" value="F:hydrolase activity"/>
    <property type="evidence" value="ECO:0007669"/>
    <property type="project" value="UniProtKB-KW"/>
</dbReference>
<protein>
    <submittedName>
        <fullName evidence="3">Alpha/beta fold hydrolase</fullName>
    </submittedName>
</protein>
<sequence length="281" mass="31959">MSNWEQKLIKTDRGIFEVFTKGNGEPICVTHHYSVFNKSGDYFGEAFTGTHQVFLVNLREAGQSERAHASYELSMLETVFDLEAVRKALGFEQWGFAGHSTGGMLGIIYGIHYSESLQFLIIAGAAAREYATFSANCIYNQAHPSFQKMQQLIESLKNPDLAEGQRKNLSAERTALSLYRPDRYSELFHLPITKTISAARMNFFNRELPIFDVTRKLSLIQVPTLILCGRHDVQCPLEYSLEMNVGIRDSKFVIFNESNHYPFLEEKDKFSNGVASFLKEL</sequence>
<dbReference type="PANTHER" id="PTHR43798">
    <property type="entry name" value="MONOACYLGLYCEROL LIPASE"/>
    <property type="match status" value="1"/>
</dbReference>
<dbReference type="Proteomes" id="UP001597273">
    <property type="component" value="Unassembled WGS sequence"/>
</dbReference>
<comment type="caution">
    <text evidence="3">The sequence shown here is derived from an EMBL/GenBank/DDBJ whole genome shotgun (WGS) entry which is preliminary data.</text>
</comment>
<feature type="domain" description="AB hydrolase-1" evidence="2">
    <location>
        <begin position="50"/>
        <end position="266"/>
    </location>
</feature>
<reference evidence="4" key="1">
    <citation type="journal article" date="2019" name="Int. J. Syst. Evol. Microbiol.">
        <title>The Global Catalogue of Microorganisms (GCM) 10K type strain sequencing project: providing services to taxonomists for standard genome sequencing and annotation.</title>
        <authorList>
            <consortium name="The Broad Institute Genomics Platform"/>
            <consortium name="The Broad Institute Genome Sequencing Center for Infectious Disease"/>
            <person name="Wu L."/>
            <person name="Ma J."/>
        </authorList>
    </citation>
    <scope>NUCLEOTIDE SEQUENCE [LARGE SCALE GENOMIC DNA]</scope>
    <source>
        <strain evidence="4">CGMCC 1.15475</strain>
    </source>
</reference>
<dbReference type="InterPro" id="IPR050266">
    <property type="entry name" value="AB_hydrolase_sf"/>
</dbReference>
<dbReference type="SUPFAM" id="SSF53474">
    <property type="entry name" value="alpha/beta-Hydrolases"/>
    <property type="match status" value="1"/>
</dbReference>
<keyword evidence="1 3" id="KW-0378">Hydrolase</keyword>
<organism evidence="3 4">
    <name type="scientific">Planococcus chinensis</name>
    <dbReference type="NCBI Taxonomy" id="272917"/>
    <lineage>
        <taxon>Bacteria</taxon>
        <taxon>Bacillati</taxon>
        <taxon>Bacillota</taxon>
        <taxon>Bacilli</taxon>
        <taxon>Bacillales</taxon>
        <taxon>Caryophanaceae</taxon>
        <taxon>Planococcus</taxon>
    </lineage>
</organism>
<dbReference type="InterPro" id="IPR000073">
    <property type="entry name" value="AB_hydrolase_1"/>
</dbReference>
<dbReference type="Gene3D" id="6.10.140.700">
    <property type="match status" value="1"/>
</dbReference>
<gene>
    <name evidence="3" type="ORF">ACFSDB_13040</name>
</gene>
<proteinExistence type="predicted"/>
<evidence type="ECO:0000259" key="2">
    <source>
        <dbReference type="Pfam" id="PF00561"/>
    </source>
</evidence>
<dbReference type="Gene3D" id="3.40.50.1820">
    <property type="entry name" value="alpha/beta hydrolase"/>
    <property type="match status" value="1"/>
</dbReference>
<dbReference type="Pfam" id="PF00561">
    <property type="entry name" value="Abhydrolase_1"/>
    <property type="match status" value="1"/>
</dbReference>
<dbReference type="EMBL" id="JBHUFW010000011">
    <property type="protein sequence ID" value="MFD1863828.1"/>
    <property type="molecule type" value="Genomic_DNA"/>
</dbReference>
<dbReference type="InterPro" id="IPR029058">
    <property type="entry name" value="AB_hydrolase_fold"/>
</dbReference>
<evidence type="ECO:0000313" key="4">
    <source>
        <dbReference type="Proteomes" id="UP001597273"/>
    </source>
</evidence>
<evidence type="ECO:0000256" key="1">
    <source>
        <dbReference type="ARBA" id="ARBA00022801"/>
    </source>
</evidence>
<dbReference type="RefSeq" id="WP_204890236.1">
    <property type="nucleotide sequence ID" value="NZ_JBHUFW010000011.1"/>
</dbReference>
<accession>A0ABW4QJM4</accession>
<dbReference type="PANTHER" id="PTHR43798:SF31">
    <property type="entry name" value="AB HYDROLASE SUPERFAMILY PROTEIN YCLE"/>
    <property type="match status" value="1"/>
</dbReference>
<name>A0ABW4QJM4_9BACL</name>